<dbReference type="RefSeq" id="WP_099291581.1">
    <property type="nucleotide sequence ID" value="NZ_JACOOH010000004.1"/>
</dbReference>
<proteinExistence type="predicted"/>
<evidence type="ECO:0008006" key="3">
    <source>
        <dbReference type="Google" id="ProtNLM"/>
    </source>
</evidence>
<name>A0ABR7D178_9BACT</name>
<dbReference type="PROSITE" id="PS51257">
    <property type="entry name" value="PROKAR_LIPOPROTEIN"/>
    <property type="match status" value="1"/>
</dbReference>
<sequence length="175" mass="19792">MKAFIIVFLIGMVVVASCSEELVEPYERTESYIFFMRMSGMTAVDSLYDYNTTINLPSGSKTKDTVYFKVGVGGNYGKGPRKITLKQYTYEDISYVAEEAVPGVDYIAFDDPVMEEYYTIPADSLEMRIPIIITSPTTYPRKVLNFKLVENEDFKVLHKGTQELGISAGRIKIGW</sequence>
<evidence type="ECO:0000313" key="1">
    <source>
        <dbReference type="EMBL" id="MBC5621507.1"/>
    </source>
</evidence>
<keyword evidence="2" id="KW-1185">Reference proteome</keyword>
<protein>
    <recommendedName>
        <fullName evidence="3">DUF1735 domain-containing protein</fullName>
    </recommendedName>
</protein>
<dbReference type="Proteomes" id="UP000646484">
    <property type="component" value="Unassembled WGS sequence"/>
</dbReference>
<accession>A0ABR7D178</accession>
<reference evidence="1 2" key="1">
    <citation type="submission" date="2020-08" db="EMBL/GenBank/DDBJ databases">
        <title>Genome public.</title>
        <authorList>
            <person name="Liu C."/>
            <person name="Sun Q."/>
        </authorList>
    </citation>
    <scope>NUCLEOTIDE SEQUENCE [LARGE SCALE GENOMIC DNA]</scope>
    <source>
        <strain evidence="1 2">NSJ-56</strain>
    </source>
</reference>
<evidence type="ECO:0000313" key="2">
    <source>
        <dbReference type="Proteomes" id="UP000646484"/>
    </source>
</evidence>
<comment type="caution">
    <text evidence="1">The sequence shown here is derived from an EMBL/GenBank/DDBJ whole genome shotgun (WGS) entry which is preliminary data.</text>
</comment>
<gene>
    <name evidence="1" type="ORF">H8S64_10395</name>
</gene>
<dbReference type="EMBL" id="JACOOH010000004">
    <property type="protein sequence ID" value="MBC5621507.1"/>
    <property type="molecule type" value="Genomic_DNA"/>
</dbReference>
<organism evidence="1 2">
    <name type="scientific">Butyricimonas hominis</name>
    <dbReference type="NCBI Taxonomy" id="2763032"/>
    <lineage>
        <taxon>Bacteria</taxon>
        <taxon>Pseudomonadati</taxon>
        <taxon>Bacteroidota</taxon>
        <taxon>Bacteroidia</taxon>
        <taxon>Bacteroidales</taxon>
        <taxon>Odoribacteraceae</taxon>
        <taxon>Butyricimonas</taxon>
    </lineage>
</organism>